<protein>
    <submittedName>
        <fullName evidence="1">Uncharacterized protein</fullName>
    </submittedName>
</protein>
<evidence type="ECO:0000313" key="2">
    <source>
        <dbReference type="Proteomes" id="UP001375228"/>
    </source>
</evidence>
<evidence type="ECO:0000313" key="1">
    <source>
        <dbReference type="EMBL" id="WWY19372.1"/>
    </source>
</evidence>
<keyword evidence="2" id="KW-1185">Reference proteome</keyword>
<accession>A0ABZ2J857</accession>
<sequence>MISEMMAGNSAEADVLNRDRAPVDNHIYGAFGRDFETADGQRLMVAAITASQWRSLVACCDLELQIVQFEAQHRLDFSDEIQRYEGRNAIVGLQEPWFRSRSLTVLQSGSISSKCHGASIRV</sequence>
<dbReference type="SUPFAM" id="SSF89796">
    <property type="entry name" value="CoA-transferase family III (CaiB/BaiF)"/>
    <property type="match status" value="1"/>
</dbReference>
<dbReference type="Proteomes" id="UP001375228">
    <property type="component" value="Chromosome"/>
</dbReference>
<reference evidence="1 2" key="1">
    <citation type="submission" date="2024-03" db="EMBL/GenBank/DDBJ databases">
        <title>Pseudomonas juntendi.</title>
        <authorList>
            <person name="Liu Y."/>
        </authorList>
    </citation>
    <scope>NUCLEOTIDE SEQUENCE [LARGE SCALE GENOMIC DNA]</scope>
    <source>
        <strain evidence="1 2">L4046hy</strain>
    </source>
</reference>
<dbReference type="RefSeq" id="WP_023047552.1">
    <property type="nucleotide sequence ID" value="NZ_CP146690.1"/>
</dbReference>
<gene>
    <name evidence="1" type="ORF">V9385_17105</name>
</gene>
<organism evidence="1 2">
    <name type="scientific">Pseudomonas juntendi</name>
    <dbReference type="NCBI Taxonomy" id="2666183"/>
    <lineage>
        <taxon>Bacteria</taxon>
        <taxon>Pseudomonadati</taxon>
        <taxon>Pseudomonadota</taxon>
        <taxon>Gammaproteobacteria</taxon>
        <taxon>Pseudomonadales</taxon>
        <taxon>Pseudomonadaceae</taxon>
        <taxon>Pseudomonas</taxon>
    </lineage>
</organism>
<dbReference type="InterPro" id="IPR023606">
    <property type="entry name" value="CoA-Trfase_III_dom_1_sf"/>
</dbReference>
<name>A0ABZ2J857_9PSED</name>
<dbReference type="EMBL" id="CP146691">
    <property type="protein sequence ID" value="WWY19372.1"/>
    <property type="molecule type" value="Genomic_DNA"/>
</dbReference>
<proteinExistence type="predicted"/>